<dbReference type="AlphaFoldDB" id="A0A9P4I3D9"/>
<reference evidence="4" key="1">
    <citation type="journal article" date="2020" name="Stud. Mycol.">
        <title>101 Dothideomycetes genomes: a test case for predicting lifestyles and emergence of pathogens.</title>
        <authorList>
            <person name="Haridas S."/>
            <person name="Albert R."/>
            <person name="Binder M."/>
            <person name="Bloem J."/>
            <person name="Labutti K."/>
            <person name="Salamov A."/>
            <person name="Andreopoulos B."/>
            <person name="Baker S."/>
            <person name="Barry K."/>
            <person name="Bills G."/>
            <person name="Bluhm B."/>
            <person name="Cannon C."/>
            <person name="Castanera R."/>
            <person name="Culley D."/>
            <person name="Daum C."/>
            <person name="Ezra D."/>
            <person name="Gonzalez J."/>
            <person name="Henrissat B."/>
            <person name="Kuo A."/>
            <person name="Liang C."/>
            <person name="Lipzen A."/>
            <person name="Lutzoni F."/>
            <person name="Magnuson J."/>
            <person name="Mondo S."/>
            <person name="Nolan M."/>
            <person name="Ohm R."/>
            <person name="Pangilinan J."/>
            <person name="Park H.-J."/>
            <person name="Ramirez L."/>
            <person name="Alfaro M."/>
            <person name="Sun H."/>
            <person name="Tritt A."/>
            <person name="Yoshinaga Y."/>
            <person name="Zwiers L.-H."/>
            <person name="Turgeon B."/>
            <person name="Goodwin S."/>
            <person name="Spatafora J."/>
            <person name="Crous P."/>
            <person name="Grigoriev I."/>
        </authorList>
    </citation>
    <scope>NUCLEOTIDE SEQUENCE</scope>
    <source>
        <strain evidence="4">CBS 133067</strain>
    </source>
</reference>
<name>A0A9P4I3D9_9PEZI</name>
<dbReference type="PANTHER" id="PTHR43008">
    <property type="entry name" value="BENZIL REDUCTASE"/>
    <property type="match status" value="1"/>
</dbReference>
<dbReference type="OrthoDB" id="1669814at2759"/>
<protein>
    <submittedName>
        <fullName evidence="4">NAD(P)-binding protein</fullName>
    </submittedName>
</protein>
<dbReference type="EMBL" id="ML978142">
    <property type="protein sequence ID" value="KAF2092763.1"/>
    <property type="molecule type" value="Genomic_DNA"/>
</dbReference>
<dbReference type="InterPro" id="IPR020904">
    <property type="entry name" value="Sc_DH/Rdtase_CS"/>
</dbReference>
<keyword evidence="3" id="KW-0560">Oxidoreductase</keyword>
<dbReference type="GO" id="GO:0050664">
    <property type="term" value="F:oxidoreductase activity, acting on NAD(P)H, oxygen as acceptor"/>
    <property type="evidence" value="ECO:0007669"/>
    <property type="project" value="TreeGrafter"/>
</dbReference>
<comment type="similarity">
    <text evidence="1">Belongs to the short-chain dehydrogenases/reductases (SDR) family.</text>
</comment>
<keyword evidence="2" id="KW-0521">NADP</keyword>
<dbReference type="Proteomes" id="UP000799772">
    <property type="component" value="Unassembled WGS sequence"/>
</dbReference>
<evidence type="ECO:0000256" key="1">
    <source>
        <dbReference type="ARBA" id="ARBA00006484"/>
    </source>
</evidence>
<dbReference type="SUPFAM" id="SSF51735">
    <property type="entry name" value="NAD(P)-binding Rossmann-fold domains"/>
    <property type="match status" value="1"/>
</dbReference>
<dbReference type="PRINTS" id="PR00081">
    <property type="entry name" value="GDHRDH"/>
</dbReference>
<evidence type="ECO:0000313" key="5">
    <source>
        <dbReference type="Proteomes" id="UP000799772"/>
    </source>
</evidence>
<keyword evidence="5" id="KW-1185">Reference proteome</keyword>
<gene>
    <name evidence="4" type="ORF">NA57DRAFT_49491</name>
</gene>
<sequence length="268" mass="28613">MRQHNNLFGLDHRTIILTGGLGTMGVSLSKTLLMQGADIISADLSESPETEVWNPLLATATHTGGQIVYIQCDVTNEDSVAKAFEKAETAARHPIRGLVTLAGISGRCPAIDYPLSAFRKIIDVNVIGTFLCATAAARIFHRQMVSGSIVMFGSMSGTNVNRGVDTAAYNTSKSAVLQLARNLAAEWGNDGIHPAIRVNTVSPGYIIGPMTIPTLEQLQLKDLWEGGNMLGRLSTAEEHQSSVVFLLADGSSYVTGMDLRADGGHCAW</sequence>
<dbReference type="PANTHER" id="PTHR43008:SF4">
    <property type="entry name" value="CHAIN DEHYDROGENASE, PUTATIVE (AFU_ORTHOLOGUE AFUA_4G08710)-RELATED"/>
    <property type="match status" value="1"/>
</dbReference>
<dbReference type="PROSITE" id="PS00061">
    <property type="entry name" value="ADH_SHORT"/>
    <property type="match status" value="1"/>
</dbReference>
<dbReference type="GO" id="GO:0016616">
    <property type="term" value="F:oxidoreductase activity, acting on the CH-OH group of donors, NAD or NADP as acceptor"/>
    <property type="evidence" value="ECO:0007669"/>
    <property type="project" value="UniProtKB-ARBA"/>
</dbReference>
<comment type="caution">
    <text evidence="4">The sequence shown here is derived from an EMBL/GenBank/DDBJ whole genome shotgun (WGS) entry which is preliminary data.</text>
</comment>
<dbReference type="InterPro" id="IPR002347">
    <property type="entry name" value="SDR_fam"/>
</dbReference>
<evidence type="ECO:0000256" key="2">
    <source>
        <dbReference type="ARBA" id="ARBA00022857"/>
    </source>
</evidence>
<dbReference type="InterPro" id="IPR036291">
    <property type="entry name" value="NAD(P)-bd_dom_sf"/>
</dbReference>
<evidence type="ECO:0000256" key="3">
    <source>
        <dbReference type="ARBA" id="ARBA00023002"/>
    </source>
</evidence>
<dbReference type="Gene3D" id="3.40.50.720">
    <property type="entry name" value="NAD(P)-binding Rossmann-like Domain"/>
    <property type="match status" value="1"/>
</dbReference>
<organism evidence="4 5">
    <name type="scientific">Rhizodiscina lignyota</name>
    <dbReference type="NCBI Taxonomy" id="1504668"/>
    <lineage>
        <taxon>Eukaryota</taxon>
        <taxon>Fungi</taxon>
        <taxon>Dikarya</taxon>
        <taxon>Ascomycota</taxon>
        <taxon>Pezizomycotina</taxon>
        <taxon>Dothideomycetes</taxon>
        <taxon>Pleosporomycetidae</taxon>
        <taxon>Aulographales</taxon>
        <taxon>Rhizodiscinaceae</taxon>
        <taxon>Rhizodiscina</taxon>
    </lineage>
</organism>
<dbReference type="Pfam" id="PF13561">
    <property type="entry name" value="adh_short_C2"/>
    <property type="match status" value="1"/>
</dbReference>
<accession>A0A9P4I3D9</accession>
<evidence type="ECO:0000313" key="4">
    <source>
        <dbReference type="EMBL" id="KAF2092763.1"/>
    </source>
</evidence>
<proteinExistence type="inferred from homology"/>